<gene>
    <name evidence="1" type="ORF">PG999_010319</name>
</gene>
<sequence>MQHRVGNLGTVNYLELNVPGLIDALLRDLSSEGPVLSSAYSKLQTLASVRSVMSDILDLTGALERSSLEFFIRMSAVSYDVVYYKIVQERAPLPNSDDANAIVPENSWEIIMGYSDRPR</sequence>
<proteinExistence type="predicted"/>
<dbReference type="EMBL" id="JAQQWP010000009">
    <property type="protein sequence ID" value="KAK8099945.1"/>
    <property type="molecule type" value="Genomic_DNA"/>
</dbReference>
<evidence type="ECO:0000313" key="2">
    <source>
        <dbReference type="Proteomes" id="UP001392437"/>
    </source>
</evidence>
<accession>A0AAW0Q9R1</accession>
<keyword evidence="2" id="KW-1185">Reference proteome</keyword>
<protein>
    <submittedName>
        <fullName evidence="1">Uncharacterized protein</fullName>
    </submittedName>
</protein>
<organism evidence="1 2">
    <name type="scientific">Apiospora kogelbergensis</name>
    <dbReference type="NCBI Taxonomy" id="1337665"/>
    <lineage>
        <taxon>Eukaryota</taxon>
        <taxon>Fungi</taxon>
        <taxon>Dikarya</taxon>
        <taxon>Ascomycota</taxon>
        <taxon>Pezizomycotina</taxon>
        <taxon>Sordariomycetes</taxon>
        <taxon>Xylariomycetidae</taxon>
        <taxon>Amphisphaeriales</taxon>
        <taxon>Apiosporaceae</taxon>
        <taxon>Apiospora</taxon>
    </lineage>
</organism>
<reference evidence="1 2" key="1">
    <citation type="submission" date="2023-01" db="EMBL/GenBank/DDBJ databases">
        <title>Analysis of 21 Apiospora genomes using comparative genomics revels a genus with tremendous synthesis potential of carbohydrate active enzymes and secondary metabolites.</title>
        <authorList>
            <person name="Sorensen T."/>
        </authorList>
    </citation>
    <scope>NUCLEOTIDE SEQUENCE [LARGE SCALE GENOMIC DNA]</scope>
    <source>
        <strain evidence="1 2">CBS 117206</strain>
    </source>
</reference>
<evidence type="ECO:0000313" key="1">
    <source>
        <dbReference type="EMBL" id="KAK8099945.1"/>
    </source>
</evidence>
<name>A0AAW0Q9R1_9PEZI</name>
<dbReference type="AlphaFoldDB" id="A0AAW0Q9R1"/>
<dbReference type="Proteomes" id="UP001392437">
    <property type="component" value="Unassembled WGS sequence"/>
</dbReference>
<comment type="caution">
    <text evidence="1">The sequence shown here is derived from an EMBL/GenBank/DDBJ whole genome shotgun (WGS) entry which is preliminary data.</text>
</comment>